<evidence type="ECO:0000313" key="1">
    <source>
        <dbReference type="EMBL" id="SHO48384.1"/>
    </source>
</evidence>
<proteinExistence type="predicted"/>
<protein>
    <submittedName>
        <fullName evidence="1">Uncharacterized protein</fullName>
    </submittedName>
</protein>
<evidence type="ECO:0000313" key="2">
    <source>
        <dbReference type="Proteomes" id="UP000184612"/>
    </source>
</evidence>
<dbReference type="Proteomes" id="UP000184612">
    <property type="component" value="Unassembled WGS sequence"/>
</dbReference>
<organism evidence="1 2">
    <name type="scientific">Anaerocolumna xylanovorans DSM 12503</name>
    <dbReference type="NCBI Taxonomy" id="1121345"/>
    <lineage>
        <taxon>Bacteria</taxon>
        <taxon>Bacillati</taxon>
        <taxon>Bacillota</taxon>
        <taxon>Clostridia</taxon>
        <taxon>Lachnospirales</taxon>
        <taxon>Lachnospiraceae</taxon>
        <taxon>Anaerocolumna</taxon>
    </lineage>
</organism>
<dbReference type="EMBL" id="FRFD01000005">
    <property type="protein sequence ID" value="SHO48384.1"/>
    <property type="molecule type" value="Genomic_DNA"/>
</dbReference>
<reference evidence="1 2" key="1">
    <citation type="submission" date="2016-12" db="EMBL/GenBank/DDBJ databases">
        <authorList>
            <person name="Song W.-J."/>
            <person name="Kurnit D.M."/>
        </authorList>
    </citation>
    <scope>NUCLEOTIDE SEQUENCE [LARGE SCALE GENOMIC DNA]</scope>
    <source>
        <strain evidence="1 2">DSM 12503</strain>
    </source>
</reference>
<dbReference type="AlphaFoldDB" id="A0A1M7Y704"/>
<dbReference type="STRING" id="1121345.SAMN02745217_01812"/>
<sequence length="48" mass="5467">MPGGNVDTVNDNKDYDKAYAFWGNRGFAVRGDLVYRSKNITELIRIDT</sequence>
<keyword evidence="2" id="KW-1185">Reference proteome</keyword>
<gene>
    <name evidence="1" type="ORF">SAMN02745217_01812</name>
</gene>
<accession>A0A1M7Y704</accession>
<name>A0A1M7Y704_9FIRM</name>